<dbReference type="InterPro" id="IPR000182">
    <property type="entry name" value="GNAT_dom"/>
</dbReference>
<sequence length="309" mass="33713">MPATSAPALPSDLTTRPLTIDDSRAVWELMAAQELHDVGSVEIEEADLVGDWQRPSCDLSASSIAVLDGDLIVAYAELDGKDRYDAAVLPSHRGRGIGTWLAAWIRDLAASRGSTIVGMPVPEGSAGDVLLESLGYHVRWTSWVLRLDEGERIAERPLPEGYALREATDADREQVWTVVEDAFLEWSDRERQSLEDFTAQVWDRPGFEPWHLQVITGPAGDVAGVAFVWNTAGEDGGPKDTYVDRLAVAREHRNRGLAQSLLVAAFAAGREHGAVTSSLSTDSRTGALSLYEKVGMRPSSTWVHRAINL</sequence>
<dbReference type="InterPro" id="IPR016181">
    <property type="entry name" value="Acyl_CoA_acyltransferase"/>
</dbReference>
<dbReference type="EMBL" id="JACCFP010000001">
    <property type="protein sequence ID" value="NYJ03475.1"/>
    <property type="molecule type" value="Genomic_DNA"/>
</dbReference>
<organism evidence="4 5">
    <name type="scientific">Nocardioides thalensis</name>
    <dbReference type="NCBI Taxonomy" id="1914755"/>
    <lineage>
        <taxon>Bacteria</taxon>
        <taxon>Bacillati</taxon>
        <taxon>Actinomycetota</taxon>
        <taxon>Actinomycetes</taxon>
        <taxon>Propionibacteriales</taxon>
        <taxon>Nocardioidaceae</taxon>
        <taxon>Nocardioides</taxon>
    </lineage>
</organism>
<keyword evidence="2" id="KW-0012">Acyltransferase</keyword>
<dbReference type="Gene3D" id="3.40.630.30">
    <property type="match status" value="1"/>
</dbReference>
<dbReference type="Pfam" id="PF00583">
    <property type="entry name" value="Acetyltransf_1"/>
    <property type="match status" value="2"/>
</dbReference>
<evidence type="ECO:0000259" key="3">
    <source>
        <dbReference type="PROSITE" id="PS51186"/>
    </source>
</evidence>
<feature type="domain" description="N-acetyltransferase" evidence="3">
    <location>
        <begin position="13"/>
        <end position="159"/>
    </location>
</feature>
<accession>A0A853C6I8</accession>
<dbReference type="CDD" id="cd04301">
    <property type="entry name" value="NAT_SF"/>
    <property type="match status" value="2"/>
</dbReference>
<proteinExistence type="predicted"/>
<dbReference type="SUPFAM" id="SSF55729">
    <property type="entry name" value="Acyl-CoA N-acyltransferases (Nat)"/>
    <property type="match status" value="2"/>
</dbReference>
<dbReference type="AlphaFoldDB" id="A0A853C6I8"/>
<dbReference type="PANTHER" id="PTHR43877:SF2">
    <property type="entry name" value="AMINOALKYLPHOSPHONATE N-ACETYLTRANSFERASE-RELATED"/>
    <property type="match status" value="1"/>
</dbReference>
<evidence type="ECO:0000256" key="2">
    <source>
        <dbReference type="ARBA" id="ARBA00023315"/>
    </source>
</evidence>
<evidence type="ECO:0000256" key="1">
    <source>
        <dbReference type="ARBA" id="ARBA00022679"/>
    </source>
</evidence>
<dbReference type="RefSeq" id="WP_343047304.1">
    <property type="nucleotide sequence ID" value="NZ_JACCFP010000001.1"/>
</dbReference>
<dbReference type="InterPro" id="IPR050832">
    <property type="entry name" value="Bact_Acetyltransf"/>
</dbReference>
<name>A0A853C6I8_9ACTN</name>
<dbReference type="Proteomes" id="UP000530424">
    <property type="component" value="Unassembled WGS sequence"/>
</dbReference>
<evidence type="ECO:0000313" key="5">
    <source>
        <dbReference type="Proteomes" id="UP000530424"/>
    </source>
</evidence>
<evidence type="ECO:0000313" key="4">
    <source>
        <dbReference type="EMBL" id="NYJ03475.1"/>
    </source>
</evidence>
<gene>
    <name evidence="4" type="ORF">HNR19_004173</name>
</gene>
<keyword evidence="5" id="KW-1185">Reference proteome</keyword>
<keyword evidence="1 4" id="KW-0808">Transferase</keyword>
<feature type="domain" description="N-acetyltransferase" evidence="3">
    <location>
        <begin position="162"/>
        <end position="309"/>
    </location>
</feature>
<dbReference type="PROSITE" id="PS51186">
    <property type="entry name" value="GNAT"/>
    <property type="match status" value="2"/>
</dbReference>
<dbReference type="PANTHER" id="PTHR43877">
    <property type="entry name" value="AMINOALKYLPHOSPHONATE N-ACETYLTRANSFERASE-RELATED-RELATED"/>
    <property type="match status" value="1"/>
</dbReference>
<reference evidence="4 5" key="1">
    <citation type="submission" date="2020-07" db="EMBL/GenBank/DDBJ databases">
        <title>Sequencing the genomes of 1000 actinobacteria strains.</title>
        <authorList>
            <person name="Klenk H.-P."/>
        </authorList>
    </citation>
    <scope>NUCLEOTIDE SEQUENCE [LARGE SCALE GENOMIC DNA]</scope>
    <source>
        <strain evidence="4 5">DSM 103833</strain>
    </source>
</reference>
<protein>
    <submittedName>
        <fullName evidence="4">GNAT superfamily N-acetyltransferase</fullName>
    </submittedName>
</protein>
<dbReference type="GO" id="GO:0016747">
    <property type="term" value="F:acyltransferase activity, transferring groups other than amino-acyl groups"/>
    <property type="evidence" value="ECO:0007669"/>
    <property type="project" value="InterPro"/>
</dbReference>
<comment type="caution">
    <text evidence="4">The sequence shown here is derived from an EMBL/GenBank/DDBJ whole genome shotgun (WGS) entry which is preliminary data.</text>
</comment>